<evidence type="ECO:0000256" key="3">
    <source>
        <dbReference type="ARBA" id="ARBA00022448"/>
    </source>
</evidence>
<evidence type="ECO:0000256" key="2">
    <source>
        <dbReference type="ARBA" id="ARBA00010102"/>
    </source>
</evidence>
<keyword evidence="6" id="KW-0509">mRNA transport</keyword>
<comment type="similarity">
    <text evidence="2">Belongs to the WD repeat SEC13 family.</text>
</comment>
<dbReference type="GO" id="GO:0006606">
    <property type="term" value="P:protein import into nucleus"/>
    <property type="evidence" value="ECO:0000318"/>
    <property type="project" value="GO_Central"/>
</dbReference>
<dbReference type="SUPFAM" id="SSF50978">
    <property type="entry name" value="WD40 repeat-like"/>
    <property type="match status" value="1"/>
</dbReference>
<organism evidence="12 13">
    <name type="scientific">Trichomonas vaginalis (strain ATCC PRA-98 / G3)</name>
    <dbReference type="NCBI Taxonomy" id="412133"/>
    <lineage>
        <taxon>Eukaryota</taxon>
        <taxon>Metamonada</taxon>
        <taxon>Parabasalia</taxon>
        <taxon>Trichomonadida</taxon>
        <taxon>Trichomonadidae</taxon>
        <taxon>Trichomonas</taxon>
    </lineage>
</organism>
<dbReference type="OrthoDB" id="8883818at2759"/>
<dbReference type="InParanoid" id="A2GGG5"/>
<feature type="repeat" description="WD" evidence="11">
    <location>
        <begin position="90"/>
        <end position="131"/>
    </location>
</feature>
<dbReference type="SMART" id="SM00320">
    <property type="entry name" value="WD40"/>
    <property type="match status" value="4"/>
</dbReference>
<keyword evidence="13" id="KW-1185">Reference proteome</keyword>
<evidence type="ECO:0000313" key="12">
    <source>
        <dbReference type="EMBL" id="EAX83751.1"/>
    </source>
</evidence>
<dbReference type="InterPro" id="IPR037363">
    <property type="entry name" value="Sec13/Seh1_fam"/>
</dbReference>
<evidence type="ECO:0000256" key="10">
    <source>
        <dbReference type="ARBA" id="ARBA00023242"/>
    </source>
</evidence>
<evidence type="ECO:0000256" key="9">
    <source>
        <dbReference type="ARBA" id="ARBA00023132"/>
    </source>
</evidence>
<dbReference type="PROSITE" id="PS50082">
    <property type="entry name" value="WD_REPEATS_2"/>
    <property type="match status" value="1"/>
</dbReference>
<keyword evidence="8" id="KW-0811">Translocation</keyword>
<reference evidence="12" key="1">
    <citation type="submission" date="2006-10" db="EMBL/GenBank/DDBJ databases">
        <authorList>
            <person name="Amadeo P."/>
            <person name="Zhao Q."/>
            <person name="Wortman J."/>
            <person name="Fraser-Liggett C."/>
            <person name="Carlton J."/>
        </authorList>
    </citation>
    <scope>NUCLEOTIDE SEQUENCE</scope>
    <source>
        <strain evidence="12">G3</strain>
    </source>
</reference>
<protein>
    <submittedName>
        <fullName evidence="12">Uncharacterized protein</fullName>
    </submittedName>
</protein>
<sequence length="276" mass="29279">MEVSLTSQATSIATDTYGHQVAVSTIDGKISFFSAQNLTLKSTIEIKEATPNSLSFSSNQFGSQLAVGLSNGNLLVYANKGPNYQLNYTIQAHRASITSVAFHPTQNIIATSSLDGTFAIHSFKENKWVSVTTEASKMGLTCLCWGSDSANPNAIQTVFVGGVDGTVAVYLNSTVSDSWDLGSIAQVHNGWVRSIAAPTSVSGGAQKVATIGDDNIAAVIRFTSNQLTVNYTGQLPAQSSGVSWAMVDKTLVVSQIDGKTTMWKEDQNGNLVLIQE</sequence>
<proteinExistence type="inferred from homology"/>
<dbReference type="GO" id="GO:0031080">
    <property type="term" value="C:nuclear pore outer ring"/>
    <property type="evidence" value="ECO:0000318"/>
    <property type="project" value="GO_Central"/>
</dbReference>
<evidence type="ECO:0000313" key="13">
    <source>
        <dbReference type="Proteomes" id="UP000001542"/>
    </source>
</evidence>
<dbReference type="SMR" id="A2GGG5"/>
<dbReference type="GO" id="GO:0090114">
    <property type="term" value="P:COPII-coated vesicle budding"/>
    <property type="evidence" value="ECO:0000318"/>
    <property type="project" value="GO_Central"/>
</dbReference>
<dbReference type="EMBL" id="DS115742">
    <property type="protein sequence ID" value="EAX83751.1"/>
    <property type="molecule type" value="Genomic_DNA"/>
</dbReference>
<dbReference type="Pfam" id="PF00400">
    <property type="entry name" value="WD40"/>
    <property type="match status" value="1"/>
</dbReference>
<dbReference type="Gene3D" id="2.130.10.10">
    <property type="entry name" value="YVTN repeat-like/Quinoprotein amine dehydrogenase"/>
    <property type="match status" value="1"/>
</dbReference>
<evidence type="ECO:0000256" key="1">
    <source>
        <dbReference type="ARBA" id="ARBA00004567"/>
    </source>
</evidence>
<dbReference type="GO" id="GO:0051028">
    <property type="term" value="P:mRNA transport"/>
    <property type="evidence" value="ECO:0007669"/>
    <property type="project" value="UniProtKB-KW"/>
</dbReference>
<keyword evidence="5" id="KW-0677">Repeat</keyword>
<dbReference type="RefSeq" id="XP_001296681.1">
    <property type="nucleotide sequence ID" value="XM_001296680.1"/>
</dbReference>
<dbReference type="KEGG" id="tva:4741383"/>
<dbReference type="STRING" id="5722.A2GGG5"/>
<dbReference type="eggNOG" id="KOG1332">
    <property type="taxonomic scope" value="Eukaryota"/>
</dbReference>
<reference evidence="12" key="2">
    <citation type="journal article" date="2007" name="Science">
        <title>Draft genome sequence of the sexually transmitted pathogen Trichomonas vaginalis.</title>
        <authorList>
            <person name="Carlton J.M."/>
            <person name="Hirt R.P."/>
            <person name="Silva J.C."/>
            <person name="Delcher A.L."/>
            <person name="Schatz M."/>
            <person name="Zhao Q."/>
            <person name="Wortman J.R."/>
            <person name="Bidwell S.L."/>
            <person name="Alsmark U.C.M."/>
            <person name="Besteiro S."/>
            <person name="Sicheritz-Ponten T."/>
            <person name="Noel C.J."/>
            <person name="Dacks J.B."/>
            <person name="Foster P.G."/>
            <person name="Simillion C."/>
            <person name="Van de Peer Y."/>
            <person name="Miranda-Saavedra D."/>
            <person name="Barton G.J."/>
            <person name="Westrop G.D."/>
            <person name="Mueller S."/>
            <person name="Dessi D."/>
            <person name="Fiori P.L."/>
            <person name="Ren Q."/>
            <person name="Paulsen I."/>
            <person name="Zhang H."/>
            <person name="Bastida-Corcuera F.D."/>
            <person name="Simoes-Barbosa A."/>
            <person name="Brown M.T."/>
            <person name="Hayes R.D."/>
            <person name="Mukherjee M."/>
            <person name="Okumura C.Y."/>
            <person name="Schneider R."/>
            <person name="Smith A.J."/>
            <person name="Vanacova S."/>
            <person name="Villalvazo M."/>
            <person name="Haas B.J."/>
            <person name="Pertea M."/>
            <person name="Feldblyum T.V."/>
            <person name="Utterback T.R."/>
            <person name="Shu C.L."/>
            <person name="Osoegawa K."/>
            <person name="de Jong P.J."/>
            <person name="Hrdy I."/>
            <person name="Horvathova L."/>
            <person name="Zubacova Z."/>
            <person name="Dolezal P."/>
            <person name="Malik S.B."/>
            <person name="Logsdon J.M. Jr."/>
            <person name="Henze K."/>
            <person name="Gupta A."/>
            <person name="Wang C.C."/>
            <person name="Dunne R.L."/>
            <person name="Upcroft J.A."/>
            <person name="Upcroft P."/>
            <person name="White O."/>
            <person name="Salzberg S.L."/>
            <person name="Tang P."/>
            <person name="Chiu C.-H."/>
            <person name="Lee Y.-S."/>
            <person name="Embley T.M."/>
            <person name="Coombs G.H."/>
            <person name="Mottram J.C."/>
            <person name="Tachezy J."/>
            <person name="Fraser-Liggett C.M."/>
            <person name="Johnson P.J."/>
        </authorList>
    </citation>
    <scope>NUCLEOTIDE SEQUENCE [LARGE SCALE GENOMIC DNA]</scope>
    <source>
        <strain evidence="12">G3</strain>
    </source>
</reference>
<dbReference type="GO" id="GO:0005198">
    <property type="term" value="F:structural molecule activity"/>
    <property type="evidence" value="ECO:0000318"/>
    <property type="project" value="GO_Central"/>
</dbReference>
<dbReference type="InterPro" id="IPR015943">
    <property type="entry name" value="WD40/YVTN_repeat-like_dom_sf"/>
</dbReference>
<evidence type="ECO:0000256" key="8">
    <source>
        <dbReference type="ARBA" id="ARBA00023010"/>
    </source>
</evidence>
<dbReference type="VEuPathDB" id="TrichDB:TVAG_158010"/>
<accession>A2GGG5</accession>
<evidence type="ECO:0000256" key="6">
    <source>
        <dbReference type="ARBA" id="ARBA00022816"/>
    </source>
</evidence>
<evidence type="ECO:0000256" key="11">
    <source>
        <dbReference type="PROSITE-ProRule" id="PRU00221"/>
    </source>
</evidence>
<evidence type="ECO:0000256" key="4">
    <source>
        <dbReference type="ARBA" id="ARBA00022574"/>
    </source>
</evidence>
<name>A2GGG5_TRIV3</name>
<dbReference type="PANTHER" id="PTHR11024:SF2">
    <property type="entry name" value="PROTEIN SEC13 HOMOLOG"/>
    <property type="match status" value="1"/>
</dbReference>
<gene>
    <name evidence="12" type="ORF">TVAG_158010</name>
</gene>
<keyword evidence="3" id="KW-0813">Transport</keyword>
<keyword evidence="4 11" id="KW-0853">WD repeat</keyword>
<dbReference type="PANTHER" id="PTHR11024">
    <property type="entry name" value="NUCLEAR PORE COMPLEX PROTEIN SEC13 / SEH1 FAMILY MEMBER"/>
    <property type="match status" value="1"/>
</dbReference>
<evidence type="ECO:0000256" key="7">
    <source>
        <dbReference type="ARBA" id="ARBA00022927"/>
    </source>
</evidence>
<keyword evidence="9" id="KW-0906">Nuclear pore complex</keyword>
<dbReference type="GO" id="GO:0030127">
    <property type="term" value="C:COPII vesicle coat"/>
    <property type="evidence" value="ECO:0000318"/>
    <property type="project" value="GO_Central"/>
</dbReference>
<dbReference type="InterPro" id="IPR001680">
    <property type="entry name" value="WD40_rpt"/>
</dbReference>
<dbReference type="Proteomes" id="UP000001542">
    <property type="component" value="Unassembled WGS sequence"/>
</dbReference>
<comment type="subcellular location">
    <subcellularLocation>
        <location evidence="1">Nucleus</location>
        <location evidence="1">Nuclear pore complex</location>
    </subcellularLocation>
</comment>
<keyword evidence="7" id="KW-0653">Protein transport</keyword>
<keyword evidence="10" id="KW-0539">Nucleus</keyword>
<dbReference type="VEuPathDB" id="TrichDB:TVAGG3_0904260"/>
<dbReference type="InterPro" id="IPR036322">
    <property type="entry name" value="WD40_repeat_dom_sf"/>
</dbReference>
<dbReference type="AlphaFoldDB" id="A2GGG5"/>
<evidence type="ECO:0000256" key="5">
    <source>
        <dbReference type="ARBA" id="ARBA00022737"/>
    </source>
</evidence>